<feature type="transmembrane region" description="Helical" evidence="2">
    <location>
        <begin position="281"/>
        <end position="310"/>
    </location>
</feature>
<feature type="compositionally biased region" description="Polar residues" evidence="1">
    <location>
        <begin position="85"/>
        <end position="98"/>
    </location>
</feature>
<proteinExistence type="predicted"/>
<sequence length="345" mass="37302">MTIGEHSDSSPEFQPVSSSTTQMPLKKAFSITAPVILPSGRKAPTCRHCGSRTLGHSELECEEKRKVTTDDDDLDSHSPLDTKPRSISTITSNMSRAASESKYPSRKPDITPRTVHFEIPKPQTSSLGLARQPEPKTVATVNLPRSDRDSDAVVPVMLGQEPMLVVDCSSDEDAHSDRSCSSSAVSGVLVDSEGQGQGLEGSSEEQLELCRVQNGRTLRVGSDSDTAIINRHGAAGDHGKQTRLGIQTEVGRSSGSSDQPKESPSGPWLNEITITLRGVKLYVLFTLASFLSGVFTILFIQFTVYVTILWKVGSWDFSESLNLPGLQTSIAIEPASTTFIQELDL</sequence>
<keyword evidence="2" id="KW-1133">Transmembrane helix</keyword>
<evidence type="ECO:0000313" key="4">
    <source>
        <dbReference type="Proteomes" id="UP000307440"/>
    </source>
</evidence>
<feature type="compositionally biased region" description="Polar residues" evidence="1">
    <location>
        <begin position="10"/>
        <end position="23"/>
    </location>
</feature>
<keyword evidence="4" id="KW-1185">Reference proteome</keyword>
<feature type="compositionally biased region" description="Basic and acidic residues" evidence="1">
    <location>
        <begin position="55"/>
        <end position="84"/>
    </location>
</feature>
<dbReference type="AlphaFoldDB" id="A0A5C3KYL0"/>
<gene>
    <name evidence="3" type="ORF">FA15DRAFT_658681</name>
</gene>
<dbReference type="EMBL" id="ML210281">
    <property type="protein sequence ID" value="TFK21028.1"/>
    <property type="molecule type" value="Genomic_DNA"/>
</dbReference>
<accession>A0A5C3KYL0</accession>
<evidence type="ECO:0000256" key="2">
    <source>
        <dbReference type="SAM" id="Phobius"/>
    </source>
</evidence>
<name>A0A5C3KYL0_COPMA</name>
<feature type="region of interest" description="Disordered" evidence="1">
    <location>
        <begin position="1"/>
        <end position="25"/>
    </location>
</feature>
<organism evidence="3 4">
    <name type="scientific">Coprinopsis marcescibilis</name>
    <name type="common">Agaric fungus</name>
    <name type="synonym">Psathyrella marcescibilis</name>
    <dbReference type="NCBI Taxonomy" id="230819"/>
    <lineage>
        <taxon>Eukaryota</taxon>
        <taxon>Fungi</taxon>
        <taxon>Dikarya</taxon>
        <taxon>Basidiomycota</taxon>
        <taxon>Agaricomycotina</taxon>
        <taxon>Agaricomycetes</taxon>
        <taxon>Agaricomycetidae</taxon>
        <taxon>Agaricales</taxon>
        <taxon>Agaricineae</taxon>
        <taxon>Psathyrellaceae</taxon>
        <taxon>Coprinopsis</taxon>
    </lineage>
</organism>
<evidence type="ECO:0000256" key="1">
    <source>
        <dbReference type="SAM" id="MobiDB-lite"/>
    </source>
</evidence>
<keyword evidence="2" id="KW-0472">Membrane</keyword>
<feature type="region of interest" description="Disordered" evidence="1">
    <location>
        <begin position="39"/>
        <end position="112"/>
    </location>
</feature>
<reference evidence="3 4" key="1">
    <citation type="journal article" date="2019" name="Nat. Ecol. Evol.">
        <title>Megaphylogeny resolves global patterns of mushroom evolution.</title>
        <authorList>
            <person name="Varga T."/>
            <person name="Krizsan K."/>
            <person name="Foldi C."/>
            <person name="Dima B."/>
            <person name="Sanchez-Garcia M."/>
            <person name="Sanchez-Ramirez S."/>
            <person name="Szollosi G.J."/>
            <person name="Szarkandi J.G."/>
            <person name="Papp V."/>
            <person name="Albert L."/>
            <person name="Andreopoulos W."/>
            <person name="Angelini C."/>
            <person name="Antonin V."/>
            <person name="Barry K.W."/>
            <person name="Bougher N.L."/>
            <person name="Buchanan P."/>
            <person name="Buyck B."/>
            <person name="Bense V."/>
            <person name="Catcheside P."/>
            <person name="Chovatia M."/>
            <person name="Cooper J."/>
            <person name="Damon W."/>
            <person name="Desjardin D."/>
            <person name="Finy P."/>
            <person name="Geml J."/>
            <person name="Haridas S."/>
            <person name="Hughes K."/>
            <person name="Justo A."/>
            <person name="Karasinski D."/>
            <person name="Kautmanova I."/>
            <person name="Kiss B."/>
            <person name="Kocsube S."/>
            <person name="Kotiranta H."/>
            <person name="LaButti K.M."/>
            <person name="Lechner B.E."/>
            <person name="Liimatainen K."/>
            <person name="Lipzen A."/>
            <person name="Lukacs Z."/>
            <person name="Mihaltcheva S."/>
            <person name="Morgado L.N."/>
            <person name="Niskanen T."/>
            <person name="Noordeloos M.E."/>
            <person name="Ohm R.A."/>
            <person name="Ortiz-Santana B."/>
            <person name="Ovrebo C."/>
            <person name="Racz N."/>
            <person name="Riley R."/>
            <person name="Savchenko A."/>
            <person name="Shiryaev A."/>
            <person name="Soop K."/>
            <person name="Spirin V."/>
            <person name="Szebenyi C."/>
            <person name="Tomsovsky M."/>
            <person name="Tulloss R.E."/>
            <person name="Uehling J."/>
            <person name="Grigoriev I.V."/>
            <person name="Vagvolgyi C."/>
            <person name="Papp T."/>
            <person name="Martin F.M."/>
            <person name="Miettinen O."/>
            <person name="Hibbett D.S."/>
            <person name="Nagy L.G."/>
        </authorList>
    </citation>
    <scope>NUCLEOTIDE SEQUENCE [LARGE SCALE GENOMIC DNA]</scope>
    <source>
        <strain evidence="3 4">CBS 121175</strain>
    </source>
</reference>
<keyword evidence="2" id="KW-0812">Transmembrane</keyword>
<dbReference type="Proteomes" id="UP000307440">
    <property type="component" value="Unassembled WGS sequence"/>
</dbReference>
<protein>
    <submittedName>
        <fullName evidence="3">Uncharacterized protein</fullName>
    </submittedName>
</protein>
<evidence type="ECO:0000313" key="3">
    <source>
        <dbReference type="EMBL" id="TFK21028.1"/>
    </source>
</evidence>